<protein>
    <submittedName>
        <fullName evidence="2">Uncharacterized protein</fullName>
    </submittedName>
</protein>
<reference evidence="2" key="1">
    <citation type="journal article" date="2020" name="Stud. Mycol.">
        <title>101 Dothideomycetes genomes: a test case for predicting lifestyles and emergence of pathogens.</title>
        <authorList>
            <person name="Haridas S."/>
            <person name="Albert R."/>
            <person name="Binder M."/>
            <person name="Bloem J."/>
            <person name="Labutti K."/>
            <person name="Salamov A."/>
            <person name="Andreopoulos B."/>
            <person name="Baker S."/>
            <person name="Barry K."/>
            <person name="Bills G."/>
            <person name="Bluhm B."/>
            <person name="Cannon C."/>
            <person name="Castanera R."/>
            <person name="Culley D."/>
            <person name="Daum C."/>
            <person name="Ezra D."/>
            <person name="Gonzalez J."/>
            <person name="Henrissat B."/>
            <person name="Kuo A."/>
            <person name="Liang C."/>
            <person name="Lipzen A."/>
            <person name="Lutzoni F."/>
            <person name="Magnuson J."/>
            <person name="Mondo S."/>
            <person name="Nolan M."/>
            <person name="Ohm R."/>
            <person name="Pangilinan J."/>
            <person name="Park H.-J."/>
            <person name="Ramirez L."/>
            <person name="Alfaro M."/>
            <person name="Sun H."/>
            <person name="Tritt A."/>
            <person name="Yoshinaga Y."/>
            <person name="Zwiers L.-H."/>
            <person name="Turgeon B."/>
            <person name="Goodwin S."/>
            <person name="Spatafora J."/>
            <person name="Crous P."/>
            <person name="Grigoriev I."/>
        </authorList>
    </citation>
    <scope>NUCLEOTIDE SEQUENCE</scope>
    <source>
        <strain evidence="2">CBS 379.55</strain>
    </source>
</reference>
<dbReference type="Proteomes" id="UP000800097">
    <property type="component" value="Unassembled WGS sequence"/>
</dbReference>
<accession>A0A6A6JN43</accession>
<proteinExistence type="predicted"/>
<evidence type="ECO:0000256" key="1">
    <source>
        <dbReference type="SAM" id="MobiDB-lite"/>
    </source>
</evidence>
<dbReference type="GeneID" id="54547764"/>
<dbReference type="EMBL" id="ML986491">
    <property type="protein sequence ID" value="KAF2277076.1"/>
    <property type="molecule type" value="Genomic_DNA"/>
</dbReference>
<evidence type="ECO:0000313" key="3">
    <source>
        <dbReference type="Proteomes" id="UP000800097"/>
    </source>
</evidence>
<dbReference type="RefSeq" id="XP_033654615.1">
    <property type="nucleotide sequence ID" value="XM_033794589.1"/>
</dbReference>
<gene>
    <name evidence="2" type="ORF">EI97DRAFT_308662</name>
</gene>
<evidence type="ECO:0000313" key="2">
    <source>
        <dbReference type="EMBL" id="KAF2277076.1"/>
    </source>
</evidence>
<organism evidence="2 3">
    <name type="scientific">Westerdykella ornata</name>
    <dbReference type="NCBI Taxonomy" id="318751"/>
    <lineage>
        <taxon>Eukaryota</taxon>
        <taxon>Fungi</taxon>
        <taxon>Dikarya</taxon>
        <taxon>Ascomycota</taxon>
        <taxon>Pezizomycotina</taxon>
        <taxon>Dothideomycetes</taxon>
        <taxon>Pleosporomycetidae</taxon>
        <taxon>Pleosporales</taxon>
        <taxon>Sporormiaceae</taxon>
        <taxon>Westerdykella</taxon>
    </lineage>
</organism>
<feature type="region of interest" description="Disordered" evidence="1">
    <location>
        <begin position="127"/>
        <end position="163"/>
    </location>
</feature>
<keyword evidence="3" id="KW-1185">Reference proteome</keyword>
<dbReference type="AlphaFoldDB" id="A0A6A6JN43"/>
<name>A0A6A6JN43_WESOR</name>
<sequence length="163" mass="18786">MDRNGFLWKRLLRRRLSSQIFYLFLLLLGNYEAFPVDIAGVTASCVIRIRRVSFCLCFRRVLSTCCACRDRRRRCSVSGECEDFDSAIGLKREGTEKMTGCAKPPRGSTVLCMHHSLAVLRMGRQARDGSLNSSPNHRRQAHRLNTCPTYSHQRRTTKEREDD</sequence>